<sequence>MDQIIQSTKYPFFENKIVVEEWNGNLVILCFQSLKALMKGVFRLKAAFHGTLATQLFDSNNMRDGSRQENSSKFLSIEMENSLLTHDNGNVLKRTSMDICIVKRQKKFGCDLVIWGKFYEDLYGWQADFRIATRGA</sequence>
<dbReference type="Proteomes" id="UP000095751">
    <property type="component" value="Unassembled WGS sequence"/>
</dbReference>
<protein>
    <submittedName>
        <fullName evidence="1">Uncharacterized protein</fullName>
    </submittedName>
</protein>
<dbReference type="KEGG" id="fcy:FRACYDRAFT_246574"/>
<evidence type="ECO:0000313" key="2">
    <source>
        <dbReference type="Proteomes" id="UP000095751"/>
    </source>
</evidence>
<gene>
    <name evidence="1" type="ORF">FRACYDRAFT_246574</name>
</gene>
<accession>A0A1E7EY34</accession>
<dbReference type="EMBL" id="KV784370">
    <property type="protein sequence ID" value="OEU10744.1"/>
    <property type="molecule type" value="Genomic_DNA"/>
</dbReference>
<organism evidence="1 2">
    <name type="scientific">Fragilariopsis cylindrus CCMP1102</name>
    <dbReference type="NCBI Taxonomy" id="635003"/>
    <lineage>
        <taxon>Eukaryota</taxon>
        <taxon>Sar</taxon>
        <taxon>Stramenopiles</taxon>
        <taxon>Ochrophyta</taxon>
        <taxon>Bacillariophyta</taxon>
        <taxon>Bacillariophyceae</taxon>
        <taxon>Bacillariophycidae</taxon>
        <taxon>Bacillariales</taxon>
        <taxon>Bacillariaceae</taxon>
        <taxon>Fragilariopsis</taxon>
    </lineage>
</organism>
<evidence type="ECO:0000313" key="1">
    <source>
        <dbReference type="EMBL" id="OEU10744.1"/>
    </source>
</evidence>
<dbReference type="InParanoid" id="A0A1E7EY34"/>
<keyword evidence="2" id="KW-1185">Reference proteome</keyword>
<name>A0A1E7EY34_9STRA</name>
<reference evidence="1 2" key="1">
    <citation type="submission" date="2016-09" db="EMBL/GenBank/DDBJ databases">
        <title>Extensive genetic diversity and differential bi-allelic expression allows diatom success in the polar Southern Ocean.</title>
        <authorList>
            <consortium name="DOE Joint Genome Institute"/>
            <person name="Mock T."/>
            <person name="Otillar R.P."/>
            <person name="Strauss J."/>
            <person name="Dupont C."/>
            <person name="Frickenhaus S."/>
            <person name="Maumus F."/>
            <person name="Mcmullan M."/>
            <person name="Sanges R."/>
            <person name="Schmutz J."/>
            <person name="Toseland A."/>
            <person name="Valas R."/>
            <person name="Veluchamy A."/>
            <person name="Ward B.J."/>
            <person name="Allen A."/>
            <person name="Barry K."/>
            <person name="Falciatore A."/>
            <person name="Ferrante M."/>
            <person name="Fortunato A.E."/>
            <person name="Gloeckner G."/>
            <person name="Gruber A."/>
            <person name="Hipkin R."/>
            <person name="Janech M."/>
            <person name="Kroth P."/>
            <person name="Leese F."/>
            <person name="Lindquist E."/>
            <person name="Lyon B.R."/>
            <person name="Martin J."/>
            <person name="Mayer C."/>
            <person name="Parker M."/>
            <person name="Quesneville H."/>
            <person name="Raymond J."/>
            <person name="Uhlig C."/>
            <person name="Valentin K.U."/>
            <person name="Worden A.Z."/>
            <person name="Armbrust E.V."/>
            <person name="Bowler C."/>
            <person name="Green B."/>
            <person name="Moulton V."/>
            <person name="Van Oosterhout C."/>
            <person name="Grigoriev I."/>
        </authorList>
    </citation>
    <scope>NUCLEOTIDE SEQUENCE [LARGE SCALE GENOMIC DNA]</scope>
    <source>
        <strain evidence="1 2">CCMP1102</strain>
    </source>
</reference>
<proteinExistence type="predicted"/>
<dbReference type="AlphaFoldDB" id="A0A1E7EY34"/>